<dbReference type="SUPFAM" id="SSF48452">
    <property type="entry name" value="TPR-like"/>
    <property type="match status" value="2"/>
</dbReference>
<dbReference type="PANTHER" id="PTHR24421">
    <property type="entry name" value="NITRATE/NITRITE SENSOR PROTEIN NARX-RELATED"/>
    <property type="match status" value="1"/>
</dbReference>
<dbReference type="Gene3D" id="3.30.565.10">
    <property type="entry name" value="Histidine kinase-like ATPase, C-terminal domain"/>
    <property type="match status" value="1"/>
</dbReference>
<dbReference type="SMART" id="SM00028">
    <property type="entry name" value="TPR"/>
    <property type="match status" value="4"/>
</dbReference>
<dbReference type="InterPro" id="IPR036890">
    <property type="entry name" value="HATPase_C_sf"/>
</dbReference>
<evidence type="ECO:0000313" key="7">
    <source>
        <dbReference type="EMBL" id="QHS62907.1"/>
    </source>
</evidence>
<dbReference type="EMBL" id="CP048113">
    <property type="protein sequence ID" value="QHS62907.1"/>
    <property type="molecule type" value="Genomic_DNA"/>
</dbReference>
<dbReference type="InterPro" id="IPR003594">
    <property type="entry name" value="HATPase_dom"/>
</dbReference>
<dbReference type="AlphaFoldDB" id="A0A6B9ZLW1"/>
<keyword evidence="1" id="KW-0808">Transferase</keyword>
<keyword evidence="5" id="KW-0812">Transmembrane</keyword>
<sequence>MIRICTLIIFIITIAISVDSKAQMSLDQQRYFDSLNTILKGPGPDSLKARAYYAMVIYWVPRDTSKAKQCIEDGRRLSKGSTFLNGVAYANEGYLYYGTDIDRSEAAFRKADSLLSTFNNQDAYQIRANVAINYAVIQQRRDDDRAYIDIMLNKAIPLASKAGDSGILAFQYVGVGLAFMNLEQYDKAEIYLNDAIRIYKAIHASAHRLVAAYNRAGENYICLKKYDEAKRTVDEVKPLLAPYPESELYAGHYMVEGLYYHHEKKYTDAIRCFDRGIAAAKGPNKVYAIQELQFYKVKSLLAAKIYAPAKEILLELMKDEDVMALNSSRLEIYEGLAESYAGLGDMKPAYEWLKQSRHLSDSLHESDVANDINALEIKYQRAESQKQIIALKGKTEQAALAARNSRLYSWLFALVSLFLLIVATFALLYYRSNRKLLKQKELNHQQQLTEIEQQQRLKFGQAVLQGEEQERHRLARDLHDGLGGMLAAVKLNLSGQLSGAADQRTELGKIISQVDSSVTELRRIAHNMMPVNLLKFGLETALRDLCESMMTDQLHIDFQAYGIGHISEEKQIHIYRIVQEMLSNAIRHADASNIILQCSQDGHMFLITLEDDGKGFDTAMNTKGIGLSNMKNRVGFLNGVIDITSVINGGTTINIELNVG</sequence>
<feature type="domain" description="Histidine kinase" evidence="6">
    <location>
        <begin position="473"/>
        <end position="660"/>
    </location>
</feature>
<evidence type="ECO:0000313" key="8">
    <source>
        <dbReference type="Proteomes" id="UP000476411"/>
    </source>
</evidence>
<keyword evidence="3" id="KW-0902">Two-component regulatory system</keyword>
<keyword evidence="5" id="KW-0472">Membrane</keyword>
<organism evidence="7 8">
    <name type="scientific">Chitinophaga agri</name>
    <dbReference type="NCBI Taxonomy" id="2703787"/>
    <lineage>
        <taxon>Bacteria</taxon>
        <taxon>Pseudomonadati</taxon>
        <taxon>Bacteroidota</taxon>
        <taxon>Chitinophagia</taxon>
        <taxon>Chitinophagales</taxon>
        <taxon>Chitinophagaceae</taxon>
        <taxon>Chitinophaga</taxon>
    </lineage>
</organism>
<keyword evidence="5" id="KW-1133">Transmembrane helix</keyword>
<gene>
    <name evidence="7" type="ORF">GWR21_25980</name>
</gene>
<evidence type="ECO:0000256" key="4">
    <source>
        <dbReference type="SAM" id="Coils"/>
    </source>
</evidence>
<evidence type="ECO:0000256" key="1">
    <source>
        <dbReference type="ARBA" id="ARBA00022679"/>
    </source>
</evidence>
<dbReference type="PANTHER" id="PTHR24421:SF59">
    <property type="entry name" value="OXYGEN SENSOR HISTIDINE KINASE NREB"/>
    <property type="match status" value="1"/>
</dbReference>
<evidence type="ECO:0000259" key="6">
    <source>
        <dbReference type="PROSITE" id="PS50109"/>
    </source>
</evidence>
<dbReference type="PROSITE" id="PS50109">
    <property type="entry name" value="HIS_KIN"/>
    <property type="match status" value="1"/>
</dbReference>
<reference evidence="7 8" key="1">
    <citation type="submission" date="2020-01" db="EMBL/GenBank/DDBJ databases">
        <title>Complete genome sequence of Chitinophaga sp. H33E-04 isolated from quinoa roots.</title>
        <authorList>
            <person name="Weon H.-Y."/>
            <person name="Lee S.A."/>
        </authorList>
    </citation>
    <scope>NUCLEOTIDE SEQUENCE [LARGE SCALE GENOMIC DNA]</scope>
    <source>
        <strain evidence="7 8">H33E-04</strain>
    </source>
</reference>
<keyword evidence="4" id="KW-0175">Coiled coil</keyword>
<evidence type="ECO:0000256" key="3">
    <source>
        <dbReference type="ARBA" id="ARBA00023012"/>
    </source>
</evidence>
<feature type="transmembrane region" description="Helical" evidence="5">
    <location>
        <begin position="407"/>
        <end position="430"/>
    </location>
</feature>
<dbReference type="Gene3D" id="1.25.40.10">
    <property type="entry name" value="Tetratricopeptide repeat domain"/>
    <property type="match status" value="2"/>
</dbReference>
<accession>A0A6B9ZLW1</accession>
<dbReference type="InterPro" id="IPR019734">
    <property type="entry name" value="TPR_rpt"/>
</dbReference>
<dbReference type="Pfam" id="PF07730">
    <property type="entry name" value="HisKA_3"/>
    <property type="match status" value="1"/>
</dbReference>
<dbReference type="InterPro" id="IPR011712">
    <property type="entry name" value="Sig_transdc_His_kin_sub3_dim/P"/>
</dbReference>
<dbReference type="GO" id="GO:0046983">
    <property type="term" value="F:protein dimerization activity"/>
    <property type="evidence" value="ECO:0007669"/>
    <property type="project" value="InterPro"/>
</dbReference>
<dbReference type="CDD" id="cd16917">
    <property type="entry name" value="HATPase_UhpB-NarQ-NarX-like"/>
    <property type="match status" value="1"/>
</dbReference>
<dbReference type="InterPro" id="IPR050482">
    <property type="entry name" value="Sensor_HK_TwoCompSys"/>
</dbReference>
<name>A0A6B9ZLW1_9BACT</name>
<dbReference type="GO" id="GO:0016020">
    <property type="term" value="C:membrane"/>
    <property type="evidence" value="ECO:0007669"/>
    <property type="project" value="InterPro"/>
</dbReference>
<dbReference type="SUPFAM" id="SSF55874">
    <property type="entry name" value="ATPase domain of HSP90 chaperone/DNA topoisomerase II/histidine kinase"/>
    <property type="match status" value="1"/>
</dbReference>
<dbReference type="Pfam" id="PF02518">
    <property type="entry name" value="HATPase_c"/>
    <property type="match status" value="1"/>
</dbReference>
<feature type="coiled-coil region" evidence="4">
    <location>
        <begin position="365"/>
        <end position="392"/>
    </location>
</feature>
<dbReference type="InterPro" id="IPR005467">
    <property type="entry name" value="His_kinase_dom"/>
</dbReference>
<dbReference type="KEGG" id="chih:GWR21_25980"/>
<dbReference type="GO" id="GO:0000155">
    <property type="term" value="F:phosphorelay sensor kinase activity"/>
    <property type="evidence" value="ECO:0007669"/>
    <property type="project" value="InterPro"/>
</dbReference>
<evidence type="ECO:0000256" key="2">
    <source>
        <dbReference type="ARBA" id="ARBA00022777"/>
    </source>
</evidence>
<dbReference type="InterPro" id="IPR011990">
    <property type="entry name" value="TPR-like_helical_dom_sf"/>
</dbReference>
<keyword evidence="2" id="KW-0418">Kinase</keyword>
<proteinExistence type="predicted"/>
<dbReference type="RefSeq" id="WP_162334631.1">
    <property type="nucleotide sequence ID" value="NZ_CP048113.1"/>
</dbReference>
<dbReference type="Pfam" id="PF13181">
    <property type="entry name" value="TPR_8"/>
    <property type="match status" value="1"/>
</dbReference>
<keyword evidence="8" id="KW-1185">Reference proteome</keyword>
<dbReference type="SMART" id="SM00387">
    <property type="entry name" value="HATPase_c"/>
    <property type="match status" value="1"/>
</dbReference>
<evidence type="ECO:0000256" key="5">
    <source>
        <dbReference type="SAM" id="Phobius"/>
    </source>
</evidence>
<dbReference type="Proteomes" id="UP000476411">
    <property type="component" value="Chromosome"/>
</dbReference>
<protein>
    <recommendedName>
        <fullName evidence="6">Histidine kinase domain-containing protein</fullName>
    </recommendedName>
</protein>
<dbReference type="Gene3D" id="1.20.5.1930">
    <property type="match status" value="1"/>
</dbReference>